<proteinExistence type="predicted"/>
<dbReference type="AlphaFoldDB" id="A0A0H3C4R1"/>
<dbReference type="PATRIC" id="fig|565050.3.peg.832"/>
<reference evidence="1 2" key="1">
    <citation type="journal article" date="2010" name="J. Bacteriol.">
        <title>The genetic basis of laboratory adaptation in Caulobacter crescentus.</title>
        <authorList>
            <person name="Marks M.E."/>
            <person name="Castro-Rojas C.M."/>
            <person name="Teiling C."/>
            <person name="Du L."/>
            <person name="Kapatral V."/>
            <person name="Walunas T.L."/>
            <person name="Crosson S."/>
        </authorList>
    </citation>
    <scope>NUCLEOTIDE SEQUENCE [LARGE SCALE GENOMIC DNA]</scope>
    <source>
        <strain evidence="2">NA1000 / CB15N</strain>
    </source>
</reference>
<keyword evidence="2" id="KW-1185">Reference proteome</keyword>
<dbReference type="Proteomes" id="UP000001364">
    <property type="component" value="Chromosome"/>
</dbReference>
<dbReference type="SMR" id="A0A0H3C4R1"/>
<accession>A0A0H3C4R1</accession>
<dbReference type="RefSeq" id="YP_002516218.1">
    <property type="nucleotide sequence ID" value="NC_011916.1"/>
</dbReference>
<dbReference type="EMBL" id="CP001340">
    <property type="protein sequence ID" value="ACL94310.1"/>
    <property type="molecule type" value="Genomic_DNA"/>
</dbReference>
<protein>
    <submittedName>
        <fullName evidence="1">Antitoxin protein relB-1</fullName>
    </submittedName>
</protein>
<dbReference type="HOGENOM" id="CLU_2477681_0_0_5"/>
<gene>
    <name evidence="1" type="primary">relB-1</name>
    <name evidence="1" type="ordered locus">CCNA_00845</name>
</gene>
<sequence length="87" mass="9198">MADGFDIHIDQEQAARLKVVADRLGMSVSEYAVALIDAGLTGAAPKAIDPDPAIDEAIADAIERGDEPAISRDEFRAHIRRVTAGLG</sequence>
<dbReference type="KEGG" id="ccs:CCNA_00845"/>
<dbReference type="GeneID" id="7329882"/>
<dbReference type="OrthoDB" id="7190756at2"/>
<name>A0A0H3C4R1_CAUVN</name>
<dbReference type="RefSeq" id="WP_010918688.1">
    <property type="nucleotide sequence ID" value="NC_011916.1"/>
</dbReference>
<organism evidence="1 2">
    <name type="scientific">Caulobacter vibrioides (strain NA1000 / CB15N)</name>
    <name type="common">Caulobacter crescentus</name>
    <dbReference type="NCBI Taxonomy" id="565050"/>
    <lineage>
        <taxon>Bacteria</taxon>
        <taxon>Pseudomonadati</taxon>
        <taxon>Pseudomonadota</taxon>
        <taxon>Alphaproteobacteria</taxon>
        <taxon>Caulobacterales</taxon>
        <taxon>Caulobacteraceae</taxon>
        <taxon>Caulobacter</taxon>
    </lineage>
</organism>
<evidence type="ECO:0000313" key="2">
    <source>
        <dbReference type="Proteomes" id="UP000001364"/>
    </source>
</evidence>
<evidence type="ECO:0000313" key="1">
    <source>
        <dbReference type="EMBL" id="ACL94310.1"/>
    </source>
</evidence>